<keyword evidence="9" id="KW-0831">Ubiquinone biosynthesis</keyword>
<dbReference type="EC" id="2.5.1.39" evidence="9"/>
<comment type="similarity">
    <text evidence="4 9">Belongs to the UbiA prenyltransferase family.</text>
</comment>
<dbReference type="FunFam" id="1.20.120.1780:FF:000001">
    <property type="entry name" value="4-hydroxybenzoate octaprenyltransferase"/>
    <property type="match status" value="1"/>
</dbReference>
<dbReference type="GO" id="GO:0008412">
    <property type="term" value="F:4-hydroxybenzoate polyprenyltransferase activity"/>
    <property type="evidence" value="ECO:0007669"/>
    <property type="project" value="UniProtKB-EC"/>
</dbReference>
<dbReference type="InterPro" id="IPR030470">
    <property type="entry name" value="UbiA_prenylTrfase_CS"/>
</dbReference>
<dbReference type="InterPro" id="IPR039653">
    <property type="entry name" value="Prenyltransferase"/>
</dbReference>
<dbReference type="Gene3D" id="1.10.357.140">
    <property type="entry name" value="UbiA prenyltransferase"/>
    <property type="match status" value="1"/>
</dbReference>
<dbReference type="Proteomes" id="UP000305948">
    <property type="component" value="Unassembled WGS sequence"/>
</dbReference>
<comment type="catalytic activity">
    <reaction evidence="9">
        <text>an all-trans-polyprenyl diphosphate + 4-hydroxybenzoate = a 4-hydroxy-3-(all-trans-polyprenyl)benzoate + diphosphate</text>
        <dbReference type="Rhea" id="RHEA:44504"/>
        <dbReference type="Rhea" id="RHEA-COMP:9514"/>
        <dbReference type="Rhea" id="RHEA-COMP:9564"/>
        <dbReference type="ChEBI" id="CHEBI:17879"/>
        <dbReference type="ChEBI" id="CHEBI:33019"/>
        <dbReference type="ChEBI" id="CHEBI:58914"/>
        <dbReference type="ChEBI" id="CHEBI:78396"/>
        <dbReference type="EC" id="2.5.1.39"/>
    </reaction>
</comment>
<feature type="transmembrane region" description="Helical" evidence="9">
    <location>
        <begin position="104"/>
        <end position="124"/>
    </location>
</feature>
<keyword evidence="7 9" id="KW-1133">Transmembrane helix</keyword>
<dbReference type="UniPathway" id="UPA00232"/>
<dbReference type="Pfam" id="PF01040">
    <property type="entry name" value="UbiA"/>
    <property type="match status" value="1"/>
</dbReference>
<evidence type="ECO:0000256" key="8">
    <source>
        <dbReference type="ARBA" id="ARBA00023136"/>
    </source>
</evidence>
<accession>A0A5C3MLY4</accession>
<keyword evidence="9" id="KW-0414">Isoprene biosynthesis</keyword>
<dbReference type="CDD" id="cd13959">
    <property type="entry name" value="PT_UbiA_COQ2"/>
    <property type="match status" value="1"/>
</dbReference>
<dbReference type="GO" id="GO:0008299">
    <property type="term" value="P:isoprenoid biosynthetic process"/>
    <property type="evidence" value="ECO:0007669"/>
    <property type="project" value="UniProtKB-UniRule"/>
</dbReference>
<protein>
    <recommendedName>
        <fullName evidence="9">4-hydroxybenzoate polyprenyltransferase, mitochondrial</fullName>
        <shortName evidence="9">4-HB polyprenyltransferase</shortName>
        <ecNumber evidence="9">2.5.1.39</ecNumber>
    </recommendedName>
    <alternativeName>
        <fullName evidence="9">Para-hydroxybenzoate--polyprenyltransferase</fullName>
        <shortName evidence="9">PHB:PPT</shortName>
        <shortName evidence="9">PHB:polyprenyltransferase</shortName>
    </alternativeName>
</protein>
<dbReference type="HAMAP" id="MF_01635">
    <property type="entry name" value="UbiA"/>
    <property type="match status" value="1"/>
</dbReference>
<dbReference type="STRING" id="5364.A0A5C3MLY4"/>
<feature type="transmembrane region" description="Helical" evidence="9">
    <location>
        <begin position="130"/>
        <end position="148"/>
    </location>
</feature>
<keyword evidence="6 9" id="KW-0812">Transmembrane</keyword>
<dbReference type="AlphaFoldDB" id="A0A5C3MLY4"/>
<dbReference type="InterPro" id="IPR006370">
    <property type="entry name" value="HB_polyprenyltransferase-like"/>
</dbReference>
<comment type="subcellular location">
    <subcellularLocation>
        <location evidence="2">Membrane</location>
        <topology evidence="2">Multi-pass membrane protein</topology>
    </subcellularLocation>
    <subcellularLocation>
        <location evidence="9">Mitochondrion inner membrane</location>
        <topology evidence="9">Multi-pass membrane protein</topology>
        <orientation evidence="9">Matrix side</orientation>
    </subcellularLocation>
</comment>
<gene>
    <name evidence="10" type="ORF">OE88DRAFT_1783428</name>
</gene>
<evidence type="ECO:0000256" key="3">
    <source>
        <dbReference type="ARBA" id="ARBA00005179"/>
    </source>
</evidence>
<evidence type="ECO:0000256" key="1">
    <source>
        <dbReference type="ARBA" id="ARBA00001946"/>
    </source>
</evidence>
<keyword evidence="9" id="KW-0999">Mitochondrion inner membrane</keyword>
<dbReference type="GO" id="GO:0006744">
    <property type="term" value="P:ubiquinone biosynthetic process"/>
    <property type="evidence" value="ECO:0007669"/>
    <property type="project" value="UniProtKB-UniRule"/>
</dbReference>
<evidence type="ECO:0000256" key="9">
    <source>
        <dbReference type="HAMAP-Rule" id="MF_03189"/>
    </source>
</evidence>
<sequence>MVKTANGSPQPLHRSKWRLYYELTRLHKFPAGSILVFWPCAWGLTMAAYRSAMPPVELTVKLIGYLVGSTLLHNAACIINDICDIDFDRRVERTKSRPLASGALSVYEAAALLVGHLVICLWMLSWTKGAAPLWGIIGVFPLHGLYPLMKRWTNWPQAWLGLAMNWGFTVAWTSELGRLPLYIFLPFVVGCVRWTILYDTIYACQDKKDDSTAGVKSTALLFGSGIRPILSCFAAIFISCLLCLGILNEQRLPFFAVSVIGAAAHLLWQLTTTNFDIPSDCWSTFTANNDTGLIVWAGILVDYLLSRDTR</sequence>
<dbReference type="PANTHER" id="PTHR11048:SF28">
    <property type="entry name" value="4-HYDROXYBENZOATE POLYPRENYLTRANSFERASE, MITOCHONDRIAL"/>
    <property type="match status" value="1"/>
</dbReference>
<comment type="function">
    <text evidence="9">Catalyzes the prenylation of para-hydroxybenzoate (PHB) with an all-trans polyprenyl group. Mediates the second step in the final reaction sequence of coenzyme Q (CoQ) biosynthesis, which is the condensation of the polyisoprenoid side chain with PHB, generating the first membrane-bound Q intermediate.</text>
</comment>
<dbReference type="PROSITE" id="PS00943">
    <property type="entry name" value="UBIA"/>
    <property type="match status" value="1"/>
</dbReference>
<dbReference type="InterPro" id="IPR044878">
    <property type="entry name" value="UbiA_sf"/>
</dbReference>
<reference evidence="10 11" key="1">
    <citation type="journal article" date="2019" name="Nat. Ecol. Evol.">
        <title>Megaphylogeny resolves global patterns of mushroom evolution.</title>
        <authorList>
            <person name="Varga T."/>
            <person name="Krizsan K."/>
            <person name="Foldi C."/>
            <person name="Dima B."/>
            <person name="Sanchez-Garcia M."/>
            <person name="Sanchez-Ramirez S."/>
            <person name="Szollosi G.J."/>
            <person name="Szarkandi J.G."/>
            <person name="Papp V."/>
            <person name="Albert L."/>
            <person name="Andreopoulos W."/>
            <person name="Angelini C."/>
            <person name="Antonin V."/>
            <person name="Barry K.W."/>
            <person name="Bougher N.L."/>
            <person name="Buchanan P."/>
            <person name="Buyck B."/>
            <person name="Bense V."/>
            <person name="Catcheside P."/>
            <person name="Chovatia M."/>
            <person name="Cooper J."/>
            <person name="Damon W."/>
            <person name="Desjardin D."/>
            <person name="Finy P."/>
            <person name="Geml J."/>
            <person name="Haridas S."/>
            <person name="Hughes K."/>
            <person name="Justo A."/>
            <person name="Karasinski D."/>
            <person name="Kautmanova I."/>
            <person name="Kiss B."/>
            <person name="Kocsube S."/>
            <person name="Kotiranta H."/>
            <person name="LaButti K.M."/>
            <person name="Lechner B.E."/>
            <person name="Liimatainen K."/>
            <person name="Lipzen A."/>
            <person name="Lukacs Z."/>
            <person name="Mihaltcheva S."/>
            <person name="Morgado L.N."/>
            <person name="Niskanen T."/>
            <person name="Noordeloos M.E."/>
            <person name="Ohm R.A."/>
            <person name="Ortiz-Santana B."/>
            <person name="Ovrebo C."/>
            <person name="Racz N."/>
            <person name="Riley R."/>
            <person name="Savchenko A."/>
            <person name="Shiryaev A."/>
            <person name="Soop K."/>
            <person name="Spirin V."/>
            <person name="Szebenyi C."/>
            <person name="Tomsovsky M."/>
            <person name="Tulloss R.E."/>
            <person name="Uehling J."/>
            <person name="Grigoriev I.V."/>
            <person name="Vagvolgyi C."/>
            <person name="Papp T."/>
            <person name="Martin F.M."/>
            <person name="Miettinen O."/>
            <person name="Hibbett D.S."/>
            <person name="Nagy L.G."/>
        </authorList>
    </citation>
    <scope>NUCLEOTIDE SEQUENCE [LARGE SCALE GENOMIC DNA]</scope>
    <source>
        <strain evidence="10 11">OMC1185</strain>
    </source>
</reference>
<proteinExistence type="inferred from homology"/>
<evidence type="ECO:0000256" key="6">
    <source>
        <dbReference type="ARBA" id="ARBA00022692"/>
    </source>
</evidence>
<feature type="transmembrane region" description="Helical" evidence="9">
    <location>
        <begin position="29"/>
        <end position="50"/>
    </location>
</feature>
<keyword evidence="9" id="KW-0496">Mitochondrion</keyword>
<evidence type="ECO:0000256" key="7">
    <source>
        <dbReference type="ARBA" id="ARBA00022989"/>
    </source>
</evidence>
<comment type="pathway">
    <text evidence="9">Cofactor biosynthesis; ubiquinone biosynthesis.</text>
</comment>
<keyword evidence="8 9" id="KW-0472">Membrane</keyword>
<comment type="pathway">
    <text evidence="3">Secondary metabolite biosynthesis.</text>
</comment>
<comment type="cofactor">
    <cofactor evidence="1 9">
        <name>Mg(2+)</name>
        <dbReference type="ChEBI" id="CHEBI:18420"/>
    </cofactor>
</comment>
<evidence type="ECO:0000313" key="11">
    <source>
        <dbReference type="Proteomes" id="UP000305948"/>
    </source>
</evidence>
<evidence type="ECO:0000256" key="2">
    <source>
        <dbReference type="ARBA" id="ARBA00004141"/>
    </source>
</evidence>
<evidence type="ECO:0000256" key="5">
    <source>
        <dbReference type="ARBA" id="ARBA00022679"/>
    </source>
</evidence>
<dbReference type="Gene3D" id="1.20.120.1780">
    <property type="entry name" value="UbiA prenyltransferase"/>
    <property type="match status" value="1"/>
</dbReference>
<feature type="transmembrane region" description="Helical" evidence="9">
    <location>
        <begin position="219"/>
        <end position="247"/>
    </location>
</feature>
<feature type="transmembrane region" description="Helical" evidence="9">
    <location>
        <begin position="62"/>
        <end position="83"/>
    </location>
</feature>
<organism evidence="10 11">
    <name type="scientific">Heliocybe sulcata</name>
    <dbReference type="NCBI Taxonomy" id="5364"/>
    <lineage>
        <taxon>Eukaryota</taxon>
        <taxon>Fungi</taxon>
        <taxon>Dikarya</taxon>
        <taxon>Basidiomycota</taxon>
        <taxon>Agaricomycotina</taxon>
        <taxon>Agaricomycetes</taxon>
        <taxon>Gloeophyllales</taxon>
        <taxon>Gloeophyllaceae</taxon>
        <taxon>Heliocybe</taxon>
    </lineage>
</organism>
<dbReference type="OrthoDB" id="18170at2759"/>
<feature type="transmembrane region" description="Helical" evidence="9">
    <location>
        <begin position="179"/>
        <end position="198"/>
    </location>
</feature>
<evidence type="ECO:0000313" key="10">
    <source>
        <dbReference type="EMBL" id="TFK45743.1"/>
    </source>
</evidence>
<dbReference type="InterPro" id="IPR000537">
    <property type="entry name" value="UbiA_prenyltransferase"/>
</dbReference>
<name>A0A5C3MLY4_9AGAM</name>
<evidence type="ECO:0000256" key="4">
    <source>
        <dbReference type="ARBA" id="ARBA00005985"/>
    </source>
</evidence>
<keyword evidence="11" id="KW-1185">Reference proteome</keyword>
<dbReference type="FunFam" id="1.10.357.140:FF:000008">
    <property type="entry name" value="4-hydroxybenzoate octaprenyltransferase"/>
    <property type="match status" value="1"/>
</dbReference>
<feature type="transmembrane region" description="Helical" evidence="9">
    <location>
        <begin position="253"/>
        <end position="270"/>
    </location>
</feature>
<dbReference type="EMBL" id="ML213537">
    <property type="protein sequence ID" value="TFK45743.1"/>
    <property type="molecule type" value="Genomic_DNA"/>
</dbReference>
<dbReference type="PANTHER" id="PTHR11048">
    <property type="entry name" value="PRENYLTRANSFERASES"/>
    <property type="match status" value="1"/>
</dbReference>
<dbReference type="GO" id="GO:0005743">
    <property type="term" value="C:mitochondrial inner membrane"/>
    <property type="evidence" value="ECO:0007669"/>
    <property type="project" value="UniProtKB-SubCell"/>
</dbReference>
<keyword evidence="5 9" id="KW-0808">Transferase</keyword>